<dbReference type="RefSeq" id="WP_092580608.1">
    <property type="nucleotide sequence ID" value="NZ_FOFN01000004.1"/>
</dbReference>
<dbReference type="Gene3D" id="3.40.50.12780">
    <property type="entry name" value="N-terminal domain of ligase-like"/>
    <property type="match status" value="1"/>
</dbReference>
<dbReference type="GO" id="GO:0031177">
    <property type="term" value="F:phosphopantetheine binding"/>
    <property type="evidence" value="ECO:0007669"/>
    <property type="project" value="TreeGrafter"/>
</dbReference>
<dbReference type="STRING" id="419940.SAMN05421824_2775"/>
<dbReference type="PANTHER" id="PTHR45527">
    <property type="entry name" value="NONRIBOSOMAL PEPTIDE SYNTHETASE"/>
    <property type="match status" value="1"/>
</dbReference>
<gene>
    <name evidence="3" type="ORF">SAMN05421824_2775</name>
</gene>
<dbReference type="NCBIfam" id="TIGR01733">
    <property type="entry name" value="AA-adenyl-dom"/>
    <property type="match status" value="1"/>
</dbReference>
<dbReference type="Gene3D" id="3.30.300.30">
    <property type="match status" value="1"/>
</dbReference>
<dbReference type="Pfam" id="PF13193">
    <property type="entry name" value="AMP-binding_C"/>
    <property type="match status" value="1"/>
</dbReference>
<keyword evidence="4" id="KW-1185">Reference proteome</keyword>
<dbReference type="GO" id="GO:0043041">
    <property type="term" value="P:amino acid activation for nonribosomal peptide biosynthetic process"/>
    <property type="evidence" value="ECO:0007669"/>
    <property type="project" value="TreeGrafter"/>
</dbReference>
<dbReference type="GO" id="GO:0005737">
    <property type="term" value="C:cytoplasm"/>
    <property type="evidence" value="ECO:0007669"/>
    <property type="project" value="TreeGrafter"/>
</dbReference>
<dbReference type="SUPFAM" id="SSF56801">
    <property type="entry name" value="Acetyl-CoA synthetase-like"/>
    <property type="match status" value="1"/>
</dbReference>
<dbReference type="InterPro" id="IPR000873">
    <property type="entry name" value="AMP-dep_synth/lig_dom"/>
</dbReference>
<dbReference type="AlphaFoldDB" id="A0A1H9KJJ2"/>
<evidence type="ECO:0000313" key="4">
    <source>
        <dbReference type="Proteomes" id="UP000198999"/>
    </source>
</evidence>
<dbReference type="InterPro" id="IPR020845">
    <property type="entry name" value="AMP-binding_CS"/>
</dbReference>
<evidence type="ECO:0000259" key="1">
    <source>
        <dbReference type="Pfam" id="PF00501"/>
    </source>
</evidence>
<evidence type="ECO:0000313" key="3">
    <source>
        <dbReference type="EMBL" id="SEQ99087.1"/>
    </source>
</evidence>
<organism evidence="3 4">
    <name type="scientific">Hyunsoonleella jejuensis</name>
    <dbReference type="NCBI Taxonomy" id="419940"/>
    <lineage>
        <taxon>Bacteria</taxon>
        <taxon>Pseudomonadati</taxon>
        <taxon>Bacteroidota</taxon>
        <taxon>Flavobacteriia</taxon>
        <taxon>Flavobacteriales</taxon>
        <taxon>Flavobacteriaceae</taxon>
    </lineage>
</organism>
<sequence>MEIFTLVDIIENASTSQPDKEAFKCGKETITYRELSIKTSQLAHYLNQQGVKIGDRVGIYLNRSLETAIAIYGILKAGAAYVPLDFSAPHTRTSYVLKNCDIRYLISSPKLRSKVKSLLETESNLSAVIGLKTDIISSVDWEDIYTINISNFKPLKITGHNLAYVMFTSGSTGLPKGIMHTHNSGLNYAKLSASLYDVTLNDRVGNHAPIHFDISTFGYFSAPLRCATTIIATDAHTKLPSSLAQLIDEENLSIWYSVPLALIQILQTGLLDRYKMFSLRWVLFGGEVFPLKHLRTFIEKWEHVTFSNVYGPAEVNQCTFYNFRSLPDFIDTLPIGKVWGNTSFRVLDECDNPVKLGDKGKLLINSGTMMQGYWKNPELTSKSFYTENSDDGLEIKFYRTGDIVSEREDGNLLFYGRNDRQVKVRGYRIELDEIEASILKHPEIREVAVIVDTRTDATLIYTAVLLIENSRLTAHEVKLYCKQNLPVYAIPDIIQIHTNLPRTSSGKIDRKHLTPNN</sequence>
<dbReference type="OrthoDB" id="9778690at2"/>
<dbReference type="PANTHER" id="PTHR45527:SF1">
    <property type="entry name" value="FATTY ACID SYNTHASE"/>
    <property type="match status" value="1"/>
</dbReference>
<dbReference type="InterPro" id="IPR042099">
    <property type="entry name" value="ANL_N_sf"/>
</dbReference>
<feature type="domain" description="AMP-dependent synthetase/ligase" evidence="1">
    <location>
        <begin position="11"/>
        <end position="374"/>
    </location>
</feature>
<evidence type="ECO:0000259" key="2">
    <source>
        <dbReference type="Pfam" id="PF13193"/>
    </source>
</evidence>
<feature type="domain" description="AMP-binding enzyme C-terminal" evidence="2">
    <location>
        <begin position="433"/>
        <end position="507"/>
    </location>
</feature>
<dbReference type="InterPro" id="IPR045851">
    <property type="entry name" value="AMP-bd_C_sf"/>
</dbReference>
<accession>A0A1H9KJJ2</accession>
<dbReference type="CDD" id="cd05930">
    <property type="entry name" value="A_NRPS"/>
    <property type="match status" value="1"/>
</dbReference>
<dbReference type="PROSITE" id="PS00455">
    <property type="entry name" value="AMP_BINDING"/>
    <property type="match status" value="1"/>
</dbReference>
<dbReference type="Proteomes" id="UP000198999">
    <property type="component" value="Unassembled WGS sequence"/>
</dbReference>
<dbReference type="InterPro" id="IPR025110">
    <property type="entry name" value="AMP-bd_C"/>
</dbReference>
<dbReference type="InterPro" id="IPR010071">
    <property type="entry name" value="AA_adenyl_dom"/>
</dbReference>
<reference evidence="3 4" key="1">
    <citation type="submission" date="2016-10" db="EMBL/GenBank/DDBJ databases">
        <authorList>
            <person name="de Groot N.N."/>
        </authorList>
    </citation>
    <scope>NUCLEOTIDE SEQUENCE [LARGE SCALE GENOMIC DNA]</scope>
    <source>
        <strain evidence="3 4">DSM 21035</strain>
    </source>
</reference>
<dbReference type="EMBL" id="FOFN01000004">
    <property type="protein sequence ID" value="SEQ99087.1"/>
    <property type="molecule type" value="Genomic_DNA"/>
</dbReference>
<dbReference type="Pfam" id="PF00501">
    <property type="entry name" value="AMP-binding"/>
    <property type="match status" value="1"/>
</dbReference>
<proteinExistence type="predicted"/>
<dbReference type="GO" id="GO:0044550">
    <property type="term" value="P:secondary metabolite biosynthetic process"/>
    <property type="evidence" value="ECO:0007669"/>
    <property type="project" value="TreeGrafter"/>
</dbReference>
<protein>
    <submittedName>
        <fullName evidence="3">Amino acid adenylation domain-containing protein</fullName>
    </submittedName>
</protein>
<name>A0A1H9KJJ2_9FLAO</name>